<reference evidence="1" key="5">
    <citation type="journal article" date="2021" name="G3 (Bethesda)">
        <title>Aegilops tauschii genome assembly Aet v5.0 features greater sequence contiguity and improved annotation.</title>
        <authorList>
            <person name="Wang L."/>
            <person name="Zhu T."/>
            <person name="Rodriguez J.C."/>
            <person name="Deal K.R."/>
            <person name="Dubcovsky J."/>
            <person name="McGuire P.E."/>
            <person name="Lux T."/>
            <person name="Spannagl M."/>
            <person name="Mayer K.F.X."/>
            <person name="Baldrich P."/>
            <person name="Meyers B.C."/>
            <person name="Huo N."/>
            <person name="Gu Y.Q."/>
            <person name="Zhou H."/>
            <person name="Devos K.M."/>
            <person name="Bennetzen J.L."/>
            <person name="Unver T."/>
            <person name="Budak H."/>
            <person name="Gulick P.J."/>
            <person name="Galiba G."/>
            <person name="Kalapos B."/>
            <person name="Nelson D.R."/>
            <person name="Li P."/>
            <person name="You F.M."/>
            <person name="Luo M.C."/>
            <person name="Dvorak J."/>
        </authorList>
    </citation>
    <scope>NUCLEOTIDE SEQUENCE [LARGE SCALE GENOMIC DNA]</scope>
    <source>
        <strain evidence="1">cv. AL8/78</strain>
    </source>
</reference>
<dbReference type="Proteomes" id="UP000015105">
    <property type="component" value="Chromosome 7D"/>
</dbReference>
<organism evidence="1 2">
    <name type="scientific">Aegilops tauschii subsp. strangulata</name>
    <name type="common">Goatgrass</name>
    <dbReference type="NCBI Taxonomy" id="200361"/>
    <lineage>
        <taxon>Eukaryota</taxon>
        <taxon>Viridiplantae</taxon>
        <taxon>Streptophyta</taxon>
        <taxon>Embryophyta</taxon>
        <taxon>Tracheophyta</taxon>
        <taxon>Spermatophyta</taxon>
        <taxon>Magnoliopsida</taxon>
        <taxon>Liliopsida</taxon>
        <taxon>Poales</taxon>
        <taxon>Poaceae</taxon>
        <taxon>BOP clade</taxon>
        <taxon>Pooideae</taxon>
        <taxon>Triticodae</taxon>
        <taxon>Triticeae</taxon>
        <taxon>Triticinae</taxon>
        <taxon>Aegilops</taxon>
    </lineage>
</organism>
<reference evidence="1" key="4">
    <citation type="submission" date="2019-03" db="UniProtKB">
        <authorList>
            <consortium name="EnsemblPlants"/>
        </authorList>
    </citation>
    <scope>IDENTIFICATION</scope>
</reference>
<evidence type="ECO:0000313" key="1">
    <source>
        <dbReference type="EnsemblPlants" id="AET7Gv20291300.3"/>
    </source>
</evidence>
<name>A0A453QR76_AEGTS</name>
<reference evidence="2" key="1">
    <citation type="journal article" date="2014" name="Science">
        <title>Ancient hybridizations among the ancestral genomes of bread wheat.</title>
        <authorList>
            <consortium name="International Wheat Genome Sequencing Consortium,"/>
            <person name="Marcussen T."/>
            <person name="Sandve S.R."/>
            <person name="Heier L."/>
            <person name="Spannagl M."/>
            <person name="Pfeifer M."/>
            <person name="Jakobsen K.S."/>
            <person name="Wulff B.B."/>
            <person name="Steuernagel B."/>
            <person name="Mayer K.F."/>
            <person name="Olsen O.A."/>
        </authorList>
    </citation>
    <scope>NUCLEOTIDE SEQUENCE [LARGE SCALE GENOMIC DNA]</scope>
    <source>
        <strain evidence="2">cv. AL8/78</strain>
    </source>
</reference>
<accession>A0A453QR76</accession>
<proteinExistence type="predicted"/>
<reference evidence="1" key="3">
    <citation type="journal article" date="2017" name="Nature">
        <title>Genome sequence of the progenitor of the wheat D genome Aegilops tauschii.</title>
        <authorList>
            <person name="Luo M.C."/>
            <person name="Gu Y.Q."/>
            <person name="Puiu D."/>
            <person name="Wang H."/>
            <person name="Twardziok S.O."/>
            <person name="Deal K.R."/>
            <person name="Huo N."/>
            <person name="Zhu T."/>
            <person name="Wang L."/>
            <person name="Wang Y."/>
            <person name="McGuire P.E."/>
            <person name="Liu S."/>
            <person name="Long H."/>
            <person name="Ramasamy R.K."/>
            <person name="Rodriguez J.C."/>
            <person name="Van S.L."/>
            <person name="Yuan L."/>
            <person name="Wang Z."/>
            <person name="Xia Z."/>
            <person name="Xiao L."/>
            <person name="Anderson O.D."/>
            <person name="Ouyang S."/>
            <person name="Liang Y."/>
            <person name="Zimin A.V."/>
            <person name="Pertea G."/>
            <person name="Qi P."/>
            <person name="Bennetzen J.L."/>
            <person name="Dai X."/>
            <person name="Dawson M.W."/>
            <person name="Muller H.G."/>
            <person name="Kugler K."/>
            <person name="Rivarola-Duarte L."/>
            <person name="Spannagl M."/>
            <person name="Mayer K.F.X."/>
            <person name="Lu F.H."/>
            <person name="Bevan M.W."/>
            <person name="Leroy P."/>
            <person name="Li P."/>
            <person name="You F.M."/>
            <person name="Sun Q."/>
            <person name="Liu Z."/>
            <person name="Lyons E."/>
            <person name="Wicker T."/>
            <person name="Salzberg S.L."/>
            <person name="Devos K.M."/>
            <person name="Dvorak J."/>
        </authorList>
    </citation>
    <scope>NUCLEOTIDE SEQUENCE [LARGE SCALE GENOMIC DNA]</scope>
    <source>
        <strain evidence="1">cv. AL8/78</strain>
    </source>
</reference>
<evidence type="ECO:0000313" key="2">
    <source>
        <dbReference type="Proteomes" id="UP000015105"/>
    </source>
</evidence>
<dbReference type="Gramene" id="AET7Gv20291300.3">
    <property type="protein sequence ID" value="AET7Gv20291300.3"/>
    <property type="gene ID" value="AET7Gv20291300"/>
</dbReference>
<dbReference type="AlphaFoldDB" id="A0A453QR76"/>
<reference evidence="2" key="2">
    <citation type="journal article" date="2017" name="Nat. Plants">
        <title>The Aegilops tauschii genome reveals multiple impacts of transposons.</title>
        <authorList>
            <person name="Zhao G."/>
            <person name="Zou C."/>
            <person name="Li K."/>
            <person name="Wang K."/>
            <person name="Li T."/>
            <person name="Gao L."/>
            <person name="Zhang X."/>
            <person name="Wang H."/>
            <person name="Yang Z."/>
            <person name="Liu X."/>
            <person name="Jiang W."/>
            <person name="Mao L."/>
            <person name="Kong X."/>
            <person name="Jiao Y."/>
            <person name="Jia J."/>
        </authorList>
    </citation>
    <scope>NUCLEOTIDE SEQUENCE [LARGE SCALE GENOMIC DNA]</scope>
    <source>
        <strain evidence="2">cv. AL8/78</strain>
    </source>
</reference>
<sequence length="38" mass="4163">VSICTHPGLCHPEVKMLELHQRKECTGGPTEAAETDDE</sequence>
<keyword evidence="2" id="KW-1185">Reference proteome</keyword>
<dbReference type="EnsemblPlants" id="AET7Gv20291300.3">
    <property type="protein sequence ID" value="AET7Gv20291300.3"/>
    <property type="gene ID" value="AET7Gv20291300"/>
</dbReference>
<protein>
    <submittedName>
        <fullName evidence="1">Uncharacterized protein</fullName>
    </submittedName>
</protein>